<keyword evidence="2" id="KW-0813">Transport</keyword>
<dbReference type="Proteomes" id="UP000612893">
    <property type="component" value="Unassembled WGS sequence"/>
</dbReference>
<evidence type="ECO:0000313" key="12">
    <source>
        <dbReference type="Proteomes" id="UP000612893"/>
    </source>
</evidence>
<protein>
    <submittedName>
        <fullName evidence="11">Branched-chain amino acid ABC transporter permease</fullName>
    </submittedName>
</protein>
<dbReference type="CDD" id="cd06582">
    <property type="entry name" value="TM_PBP1_LivH_like"/>
    <property type="match status" value="1"/>
</dbReference>
<feature type="transmembrane region" description="Helical" evidence="10">
    <location>
        <begin position="249"/>
        <end position="267"/>
    </location>
</feature>
<feature type="transmembrane region" description="Helical" evidence="10">
    <location>
        <begin position="99"/>
        <end position="124"/>
    </location>
</feature>
<keyword evidence="12" id="KW-1185">Reference proteome</keyword>
<keyword evidence="7 10" id="KW-1133">Transmembrane helix</keyword>
<gene>
    <name evidence="11" type="ORF">JF922_09155</name>
</gene>
<reference evidence="11" key="1">
    <citation type="submission" date="2020-10" db="EMBL/GenBank/DDBJ databases">
        <title>Ca. Dormibacterota MAGs.</title>
        <authorList>
            <person name="Montgomery K."/>
        </authorList>
    </citation>
    <scope>NUCLEOTIDE SEQUENCE [LARGE SCALE GENOMIC DNA]</scope>
    <source>
        <strain evidence="11">SC8812_S17_10</strain>
    </source>
</reference>
<comment type="subcellular location">
    <subcellularLocation>
        <location evidence="1">Cell membrane</location>
        <topology evidence="1">Multi-pass membrane protein</topology>
    </subcellularLocation>
</comment>
<comment type="caution">
    <text evidence="11">The sequence shown here is derived from an EMBL/GenBank/DDBJ whole genome shotgun (WGS) entry which is preliminary data.</text>
</comment>
<keyword evidence="3" id="KW-1003">Cell membrane</keyword>
<dbReference type="GO" id="GO:0006865">
    <property type="term" value="P:amino acid transport"/>
    <property type="evidence" value="ECO:0007669"/>
    <property type="project" value="UniProtKB-KW"/>
</dbReference>
<dbReference type="PANTHER" id="PTHR11795">
    <property type="entry name" value="BRANCHED-CHAIN AMINO ACID TRANSPORT SYSTEM PERMEASE PROTEIN LIVH"/>
    <property type="match status" value="1"/>
</dbReference>
<dbReference type="GO" id="GO:0005886">
    <property type="term" value="C:plasma membrane"/>
    <property type="evidence" value="ECO:0007669"/>
    <property type="project" value="UniProtKB-SubCell"/>
</dbReference>
<evidence type="ECO:0000256" key="8">
    <source>
        <dbReference type="ARBA" id="ARBA00023136"/>
    </source>
</evidence>
<dbReference type="AlphaFoldDB" id="A0A934NDA9"/>
<keyword evidence="5 10" id="KW-0812">Transmembrane</keyword>
<dbReference type="InterPro" id="IPR052157">
    <property type="entry name" value="BCAA_transport_permease"/>
</dbReference>
<feature type="transmembrane region" description="Helical" evidence="10">
    <location>
        <begin position="195"/>
        <end position="217"/>
    </location>
</feature>
<dbReference type="EMBL" id="JAEKNR010000100">
    <property type="protein sequence ID" value="MBJ7598237.1"/>
    <property type="molecule type" value="Genomic_DNA"/>
</dbReference>
<feature type="transmembrane region" description="Helical" evidence="10">
    <location>
        <begin position="42"/>
        <end position="59"/>
    </location>
</feature>
<name>A0A934NDA9_9BACT</name>
<dbReference type="Pfam" id="PF02653">
    <property type="entry name" value="BPD_transp_2"/>
    <property type="match status" value="1"/>
</dbReference>
<comment type="similarity">
    <text evidence="9">Belongs to the binding-protein-dependent transport system permease family. LivHM subfamily.</text>
</comment>
<evidence type="ECO:0000256" key="7">
    <source>
        <dbReference type="ARBA" id="ARBA00022989"/>
    </source>
</evidence>
<evidence type="ECO:0000313" key="11">
    <source>
        <dbReference type="EMBL" id="MBJ7598237.1"/>
    </source>
</evidence>
<evidence type="ECO:0000256" key="4">
    <source>
        <dbReference type="ARBA" id="ARBA00022519"/>
    </source>
</evidence>
<keyword evidence="8 10" id="KW-0472">Membrane</keyword>
<feature type="transmembrane region" description="Helical" evidence="10">
    <location>
        <begin position="65"/>
        <end position="87"/>
    </location>
</feature>
<evidence type="ECO:0000256" key="2">
    <source>
        <dbReference type="ARBA" id="ARBA00022448"/>
    </source>
</evidence>
<evidence type="ECO:0000256" key="3">
    <source>
        <dbReference type="ARBA" id="ARBA00022475"/>
    </source>
</evidence>
<evidence type="ECO:0000256" key="9">
    <source>
        <dbReference type="ARBA" id="ARBA00037998"/>
    </source>
</evidence>
<feature type="transmembrane region" description="Helical" evidence="10">
    <location>
        <begin position="16"/>
        <end position="35"/>
    </location>
</feature>
<keyword evidence="6" id="KW-0029">Amino-acid transport</keyword>
<evidence type="ECO:0000256" key="5">
    <source>
        <dbReference type="ARBA" id="ARBA00022692"/>
    </source>
</evidence>
<evidence type="ECO:0000256" key="6">
    <source>
        <dbReference type="ARBA" id="ARBA00022970"/>
    </source>
</evidence>
<feature type="transmembrane region" description="Helical" evidence="10">
    <location>
        <begin position="273"/>
        <end position="292"/>
    </location>
</feature>
<evidence type="ECO:0000256" key="10">
    <source>
        <dbReference type="SAM" id="Phobius"/>
    </source>
</evidence>
<dbReference type="RefSeq" id="WP_338201074.1">
    <property type="nucleotide sequence ID" value="NZ_JAEKNR010000100.1"/>
</dbReference>
<evidence type="ECO:0000256" key="1">
    <source>
        <dbReference type="ARBA" id="ARBA00004651"/>
    </source>
</evidence>
<sequence length="299" mass="31583">MAIFIQYTVNGLTAGAFYALVALGYTIIYGIIRLINFAHGDLTMVGAFIGWTALVSLGLQRLPVILAIALAAVISMGVTSIINVGILRFAYKPLLNRSLLAILITALGMSIFLQNAALLVFGAGVQAYPHLVTSSGVFIGGVRISFAQSIFFSISLLLMAGLYVFARFTTLGTAMRALAVDHDAARLMGINVDRVIAIAFILAAILAAAAGVMIGLYYTQINFFLGFILGLRAFTSAVLGGIGNIPGAMAGGLLIGLLESYCAGYLSGRWQDVFVFGVLIAVLIIKPTGLFGERVAERM</sequence>
<accession>A0A934NDA9</accession>
<feature type="transmembrane region" description="Helical" evidence="10">
    <location>
        <begin position="144"/>
        <end position="166"/>
    </location>
</feature>
<keyword evidence="4" id="KW-0997">Cell inner membrane</keyword>
<dbReference type="InterPro" id="IPR001851">
    <property type="entry name" value="ABC_transp_permease"/>
</dbReference>
<organism evidence="11 12">
    <name type="scientific">Candidatus Nephthysia bennettiae</name>
    <dbReference type="NCBI Taxonomy" id="3127016"/>
    <lineage>
        <taxon>Bacteria</taxon>
        <taxon>Bacillati</taxon>
        <taxon>Candidatus Dormiibacterota</taxon>
        <taxon>Candidatus Dormibacteria</taxon>
        <taxon>Candidatus Dormibacterales</taxon>
        <taxon>Candidatus Dormibacteraceae</taxon>
        <taxon>Candidatus Nephthysia</taxon>
    </lineage>
</organism>
<dbReference type="PANTHER" id="PTHR11795:SF371">
    <property type="entry name" value="HIGH-AFFINITY BRANCHED-CHAIN AMINO ACID TRANSPORT SYSTEM PERMEASE PROTEIN LIVH"/>
    <property type="match status" value="1"/>
</dbReference>
<proteinExistence type="inferred from homology"/>